<dbReference type="EMBL" id="JBHFEH010000022">
    <property type="protein sequence ID" value="KAL2053158.1"/>
    <property type="molecule type" value="Genomic_DNA"/>
</dbReference>
<evidence type="ECO:0000256" key="1">
    <source>
        <dbReference type="SAM" id="MobiDB-lite"/>
    </source>
</evidence>
<organism evidence="3 4">
    <name type="scientific">Lepraria finkii</name>
    <dbReference type="NCBI Taxonomy" id="1340010"/>
    <lineage>
        <taxon>Eukaryota</taxon>
        <taxon>Fungi</taxon>
        <taxon>Dikarya</taxon>
        <taxon>Ascomycota</taxon>
        <taxon>Pezizomycotina</taxon>
        <taxon>Lecanoromycetes</taxon>
        <taxon>OSLEUM clade</taxon>
        <taxon>Lecanoromycetidae</taxon>
        <taxon>Lecanorales</taxon>
        <taxon>Lecanorineae</taxon>
        <taxon>Stereocaulaceae</taxon>
        <taxon>Lepraria</taxon>
    </lineage>
</organism>
<feature type="region of interest" description="Disordered" evidence="1">
    <location>
        <begin position="218"/>
        <end position="260"/>
    </location>
</feature>
<keyword evidence="4" id="KW-1185">Reference proteome</keyword>
<dbReference type="InterPro" id="IPR003615">
    <property type="entry name" value="HNH_nuc"/>
</dbReference>
<dbReference type="Pfam" id="PF13391">
    <property type="entry name" value="HNH_2"/>
    <property type="match status" value="1"/>
</dbReference>
<sequence length="260" mass="30536">MPPKRKKDKVPKGRYDSSQSSVNVPLQIKEDIKRLQDKRCWLCNHRAHKILRPLQIYHIFPKAIRKRYRFVMHHKLGQIQLHNIHDRGNLIALCSICHFAYQYDQWTFFPEDTTNWRQRVEATPQIIPEYNSQRNIVFRRLLLCPDPDSKAFQDNHYKSAFTDNPTKIWSGEPGVVVLRPIPLNPPSTTAELKKTLHDFRVLQSLWVEYESQCSEEKCPICQSNNEGEDGKEDEEGDKDFGRSRKRRKGISKRQPGSTGQ</sequence>
<feature type="compositionally biased region" description="Acidic residues" evidence="1">
    <location>
        <begin position="226"/>
        <end position="237"/>
    </location>
</feature>
<name>A0ABR4B5M0_9LECA</name>
<comment type="caution">
    <text evidence="3">The sequence shown here is derived from an EMBL/GenBank/DDBJ whole genome shotgun (WGS) entry which is preliminary data.</text>
</comment>
<accession>A0ABR4B5M0</accession>
<evidence type="ECO:0000313" key="3">
    <source>
        <dbReference type="EMBL" id="KAL2053158.1"/>
    </source>
</evidence>
<gene>
    <name evidence="3" type="ORF">ABVK25_006482</name>
</gene>
<feature type="region of interest" description="Disordered" evidence="1">
    <location>
        <begin position="1"/>
        <end position="22"/>
    </location>
</feature>
<dbReference type="Gene3D" id="1.10.30.50">
    <property type="match status" value="1"/>
</dbReference>
<evidence type="ECO:0000259" key="2">
    <source>
        <dbReference type="Pfam" id="PF13391"/>
    </source>
</evidence>
<dbReference type="Proteomes" id="UP001590951">
    <property type="component" value="Unassembled WGS sequence"/>
</dbReference>
<evidence type="ECO:0000313" key="4">
    <source>
        <dbReference type="Proteomes" id="UP001590951"/>
    </source>
</evidence>
<feature type="domain" description="HNH nuclease" evidence="2">
    <location>
        <begin position="42"/>
        <end position="108"/>
    </location>
</feature>
<protein>
    <recommendedName>
        <fullName evidence="2">HNH nuclease domain-containing protein</fullName>
    </recommendedName>
</protein>
<reference evidence="3 4" key="1">
    <citation type="submission" date="2024-09" db="EMBL/GenBank/DDBJ databases">
        <title>Rethinking Asexuality: The Enigmatic Case of Functional Sexual Genes in Lepraria (Stereocaulaceae).</title>
        <authorList>
            <person name="Doellman M."/>
            <person name="Sun Y."/>
            <person name="Barcenas-Pena A."/>
            <person name="Lumbsch H.T."/>
            <person name="Grewe F."/>
        </authorList>
    </citation>
    <scope>NUCLEOTIDE SEQUENCE [LARGE SCALE GENOMIC DNA]</scope>
    <source>
        <strain evidence="3 4">Grewe 0041</strain>
    </source>
</reference>
<proteinExistence type="predicted"/>